<gene>
    <name evidence="1" type="ORF">Tco_0683288</name>
</gene>
<dbReference type="EMBL" id="BQNB010009811">
    <property type="protein sequence ID" value="GJS68723.1"/>
    <property type="molecule type" value="Genomic_DNA"/>
</dbReference>
<protein>
    <submittedName>
        <fullName evidence="1">Uncharacterized protein</fullName>
    </submittedName>
</protein>
<reference evidence="1" key="2">
    <citation type="submission" date="2022-01" db="EMBL/GenBank/DDBJ databases">
        <authorList>
            <person name="Yamashiro T."/>
            <person name="Shiraishi A."/>
            <person name="Satake H."/>
            <person name="Nakayama K."/>
        </authorList>
    </citation>
    <scope>NUCLEOTIDE SEQUENCE</scope>
</reference>
<evidence type="ECO:0000313" key="1">
    <source>
        <dbReference type="EMBL" id="GJS68723.1"/>
    </source>
</evidence>
<evidence type="ECO:0000313" key="2">
    <source>
        <dbReference type="Proteomes" id="UP001151760"/>
    </source>
</evidence>
<organism evidence="1 2">
    <name type="scientific">Tanacetum coccineum</name>
    <dbReference type="NCBI Taxonomy" id="301880"/>
    <lineage>
        <taxon>Eukaryota</taxon>
        <taxon>Viridiplantae</taxon>
        <taxon>Streptophyta</taxon>
        <taxon>Embryophyta</taxon>
        <taxon>Tracheophyta</taxon>
        <taxon>Spermatophyta</taxon>
        <taxon>Magnoliopsida</taxon>
        <taxon>eudicotyledons</taxon>
        <taxon>Gunneridae</taxon>
        <taxon>Pentapetalae</taxon>
        <taxon>asterids</taxon>
        <taxon>campanulids</taxon>
        <taxon>Asterales</taxon>
        <taxon>Asteraceae</taxon>
        <taxon>Asteroideae</taxon>
        <taxon>Anthemideae</taxon>
        <taxon>Anthemidinae</taxon>
        <taxon>Tanacetum</taxon>
    </lineage>
</organism>
<proteinExistence type="predicted"/>
<name>A0ABQ4XUZ8_9ASTR</name>
<dbReference type="Proteomes" id="UP001151760">
    <property type="component" value="Unassembled WGS sequence"/>
</dbReference>
<keyword evidence="2" id="KW-1185">Reference proteome</keyword>
<sequence length="359" mass="40115">MLEKHLYDSWKSIMELYMMNRPHGRMILASVEKGPLVWPSITEDGVTRLKEYVELTPAEAIQADCDIKAINIILQGLPTEIYALFVTPYQTQQFTTNQSTPLSITYPSNEYQSTGHHNVYSPQPSIPQLEYAPTAYQQQQPEFSQPDSSLVVPVFQKGDDPIDAINHMMSFLTAVVTSRYPTTNNQLRTSSNPRQQATIYDGKVTMQPVQGDKTTYAAWNNKKIHTGEGHIAKQCTKPKRKRDETCSTIKCCWVQDQASGQALTEEEIAFLADPGLPDIQTSQTVITHNAAYQADDLDAYDSDCDELNSAKIALMANLSRNGSDALTESVRTGNKLVIAISFLISQYTGVKHNRNCPEI</sequence>
<comment type="caution">
    <text evidence="1">The sequence shown here is derived from an EMBL/GenBank/DDBJ whole genome shotgun (WGS) entry which is preliminary data.</text>
</comment>
<reference evidence="1" key="1">
    <citation type="journal article" date="2022" name="Int. J. Mol. Sci.">
        <title>Draft Genome of Tanacetum Coccineum: Genomic Comparison of Closely Related Tanacetum-Family Plants.</title>
        <authorList>
            <person name="Yamashiro T."/>
            <person name="Shiraishi A."/>
            <person name="Nakayama K."/>
            <person name="Satake H."/>
        </authorList>
    </citation>
    <scope>NUCLEOTIDE SEQUENCE</scope>
</reference>
<accession>A0ABQ4XUZ8</accession>